<reference evidence="1" key="1">
    <citation type="journal article" date="2021" name="PeerJ">
        <title>Extensive microbial diversity within the chicken gut microbiome revealed by metagenomics and culture.</title>
        <authorList>
            <person name="Gilroy R."/>
            <person name="Ravi A."/>
            <person name="Getino M."/>
            <person name="Pursley I."/>
            <person name="Horton D.L."/>
            <person name="Alikhan N.F."/>
            <person name="Baker D."/>
            <person name="Gharbi K."/>
            <person name="Hall N."/>
            <person name="Watson M."/>
            <person name="Adriaenssens E.M."/>
            <person name="Foster-Nyarko E."/>
            <person name="Jarju S."/>
            <person name="Secka A."/>
            <person name="Antonio M."/>
            <person name="Oren A."/>
            <person name="Chaudhuri R.R."/>
            <person name="La Ragione R."/>
            <person name="Hildebrand F."/>
            <person name="Pallen M.J."/>
        </authorList>
    </citation>
    <scope>NUCLEOTIDE SEQUENCE</scope>
    <source>
        <strain evidence="1">CHK135-1449</strain>
    </source>
</reference>
<dbReference type="AlphaFoldDB" id="A0A9D2ZZN1"/>
<evidence type="ECO:0000313" key="1">
    <source>
        <dbReference type="EMBL" id="HJF28082.1"/>
    </source>
</evidence>
<reference evidence="1" key="2">
    <citation type="submission" date="2021-09" db="EMBL/GenBank/DDBJ databases">
        <authorList>
            <person name="Gilroy R."/>
        </authorList>
    </citation>
    <scope>NUCLEOTIDE SEQUENCE</scope>
    <source>
        <strain evidence="1">CHK135-1449</strain>
    </source>
</reference>
<dbReference type="EMBL" id="DYWX01000077">
    <property type="protein sequence ID" value="HJF28082.1"/>
    <property type="molecule type" value="Genomic_DNA"/>
</dbReference>
<comment type="caution">
    <text evidence="1">The sequence shown here is derived from an EMBL/GenBank/DDBJ whole genome shotgun (WGS) entry which is preliminary data.</text>
</comment>
<evidence type="ECO:0000313" key="2">
    <source>
        <dbReference type="Proteomes" id="UP000787156"/>
    </source>
</evidence>
<sequence>MKTITALLGSILLAGCMSSDLKKSEQMLDNFRCTKIETSQMSNNAVTDYYQQSLYSTKAKAESYIQQYQQGQKLFDIPLTEVVQQQYDLYKDACQNLGGILATQHHP</sequence>
<evidence type="ECO:0008006" key="3">
    <source>
        <dbReference type="Google" id="ProtNLM"/>
    </source>
</evidence>
<proteinExistence type="predicted"/>
<gene>
    <name evidence="1" type="ORF">K8V79_07535</name>
</gene>
<dbReference type="Proteomes" id="UP000787156">
    <property type="component" value="Unassembled WGS sequence"/>
</dbReference>
<accession>A0A9D2ZZN1</accession>
<organism evidence="1 2">
    <name type="scientific">Acinetobacter lwoffii</name>
    <dbReference type="NCBI Taxonomy" id="28090"/>
    <lineage>
        <taxon>Bacteria</taxon>
        <taxon>Pseudomonadati</taxon>
        <taxon>Pseudomonadota</taxon>
        <taxon>Gammaproteobacteria</taxon>
        <taxon>Moraxellales</taxon>
        <taxon>Moraxellaceae</taxon>
        <taxon>Acinetobacter</taxon>
    </lineage>
</organism>
<name>A0A9D2ZZN1_ACILW</name>
<dbReference type="PROSITE" id="PS51257">
    <property type="entry name" value="PROKAR_LIPOPROTEIN"/>
    <property type="match status" value="1"/>
</dbReference>
<protein>
    <recommendedName>
        <fullName evidence="3">Lipoprotein</fullName>
    </recommendedName>
</protein>